<dbReference type="Pfam" id="PF00638">
    <property type="entry name" value="Ran_BP1"/>
    <property type="match status" value="1"/>
</dbReference>
<feature type="region of interest" description="Disordered" evidence="1">
    <location>
        <begin position="632"/>
        <end position="656"/>
    </location>
</feature>
<dbReference type="PROSITE" id="PS50196">
    <property type="entry name" value="RANBD1"/>
    <property type="match status" value="1"/>
</dbReference>
<name>A0ABD2KL00_9BILA</name>
<evidence type="ECO:0000313" key="3">
    <source>
        <dbReference type="EMBL" id="KAL3103448.1"/>
    </source>
</evidence>
<dbReference type="InterPro" id="IPR011993">
    <property type="entry name" value="PH-like_dom_sf"/>
</dbReference>
<dbReference type="SMART" id="SM00160">
    <property type="entry name" value="RanBD"/>
    <property type="match status" value="1"/>
</dbReference>
<feature type="region of interest" description="Disordered" evidence="1">
    <location>
        <begin position="216"/>
        <end position="261"/>
    </location>
</feature>
<proteinExistence type="predicted"/>
<comment type="caution">
    <text evidence="3">The sequence shown here is derived from an EMBL/GenBank/DDBJ whole genome shotgun (WGS) entry which is preliminary data.</text>
</comment>
<dbReference type="InterPro" id="IPR045255">
    <property type="entry name" value="RanBP1-like"/>
</dbReference>
<dbReference type="Proteomes" id="UP001620626">
    <property type="component" value="Unassembled WGS sequence"/>
</dbReference>
<dbReference type="Gene3D" id="2.30.29.30">
    <property type="entry name" value="Pleckstrin-homology domain (PH domain)/Phosphotyrosine-binding domain (PTB)"/>
    <property type="match status" value="1"/>
</dbReference>
<dbReference type="AlphaFoldDB" id="A0ABD2KL00"/>
<feature type="domain" description="RanBD1" evidence="2">
    <location>
        <begin position="504"/>
        <end position="642"/>
    </location>
</feature>
<keyword evidence="4" id="KW-1185">Reference proteome</keyword>
<dbReference type="CDD" id="cd00835">
    <property type="entry name" value="RanBD_family"/>
    <property type="match status" value="1"/>
</dbReference>
<dbReference type="EMBL" id="JBICBT010000735">
    <property type="protein sequence ID" value="KAL3103448.1"/>
    <property type="molecule type" value="Genomic_DNA"/>
</dbReference>
<feature type="compositionally biased region" description="Low complexity" evidence="1">
    <location>
        <begin position="244"/>
        <end position="254"/>
    </location>
</feature>
<protein>
    <recommendedName>
        <fullName evidence="2">RanBD1 domain-containing protein</fullName>
    </recommendedName>
</protein>
<sequence length="656" mass="67821">MTSENERRFREKLSILNENFLRFLQKAYSKTPDADFSPPIKDYTKHLRALDKMYYVDESAGDEAQTVITSSASTTTASAADMTIISTGAPSLFISSTVTNSTTSTSISADAGTGANFLFGIGASKTTATTTALTTSAGSPFAFGSSPSTTASPSATTTTASATFPLLFGTQPKTTAPAAVPSSVPTFSFGTAKFPSFGSATGTLFGSTTANTLTTISQPQVNGGSRKRSAAQSVDDISPYGKRTASSSSTETSSIANAPLFGGAPTVTTKPSAAIATTTALTTSAGSPFAFGSSPSTTASPSATTTTASATFPLLFGTQPKTTATAAVPSSVPTFSFGTAKFPSFGSAAGTLFGSTTANTLTTTATGANFLFGIGASKTTAPMTATTTALTTSAGSPFAFGSSPSTTASPSATTTTASATFPLLFGTQPKTTAPAAVPSSVPTFSFGTAKFPSFGASAGTLFGSTTANTLTTTSSADVSKAGKVTDKGGDSDDEAAEEFVPTDTFKPIVPLPPKVDVKSGEENEEVLFSARCKLFRYDPMDKKNKERGIGELKLLHNRETGRSRCVIRSDDQLFKLFANFPVLATMISHITGQKPNVRTLQCRDFSESSEGIDEVFLLKFRDQTTAEEFANKLEETGKKLGETPNEKEPAEKEPRQ</sequence>
<organism evidence="3 4">
    <name type="scientific">Heterodera trifolii</name>
    <dbReference type="NCBI Taxonomy" id="157864"/>
    <lineage>
        <taxon>Eukaryota</taxon>
        <taxon>Metazoa</taxon>
        <taxon>Ecdysozoa</taxon>
        <taxon>Nematoda</taxon>
        <taxon>Chromadorea</taxon>
        <taxon>Rhabditida</taxon>
        <taxon>Tylenchina</taxon>
        <taxon>Tylenchomorpha</taxon>
        <taxon>Tylenchoidea</taxon>
        <taxon>Heteroderidae</taxon>
        <taxon>Heteroderinae</taxon>
        <taxon>Heterodera</taxon>
    </lineage>
</organism>
<evidence type="ECO:0000256" key="1">
    <source>
        <dbReference type="SAM" id="MobiDB-lite"/>
    </source>
</evidence>
<dbReference type="PANTHER" id="PTHR23138">
    <property type="entry name" value="RAN BINDING PROTEIN"/>
    <property type="match status" value="1"/>
</dbReference>
<dbReference type="InterPro" id="IPR000156">
    <property type="entry name" value="Ran_bind_dom"/>
</dbReference>
<evidence type="ECO:0000313" key="4">
    <source>
        <dbReference type="Proteomes" id="UP001620626"/>
    </source>
</evidence>
<accession>A0ABD2KL00</accession>
<reference evidence="3 4" key="1">
    <citation type="submission" date="2024-10" db="EMBL/GenBank/DDBJ databases">
        <authorList>
            <person name="Kim D."/>
        </authorList>
    </citation>
    <scope>NUCLEOTIDE SEQUENCE [LARGE SCALE GENOMIC DNA]</scope>
    <source>
        <strain evidence="3">BH-2024</strain>
    </source>
</reference>
<evidence type="ECO:0000259" key="2">
    <source>
        <dbReference type="PROSITE" id="PS50196"/>
    </source>
</evidence>
<gene>
    <name evidence="3" type="ORF">niasHT_025315</name>
</gene>
<dbReference type="SUPFAM" id="SSF50729">
    <property type="entry name" value="PH domain-like"/>
    <property type="match status" value="1"/>
</dbReference>